<reference evidence="10" key="1">
    <citation type="submission" date="2016-10" db="EMBL/GenBank/DDBJ databases">
        <authorList>
            <person name="Varghese N."/>
            <person name="Submissions S."/>
        </authorList>
    </citation>
    <scope>NUCLEOTIDE SEQUENCE [LARGE SCALE GENOMIC DNA]</scope>
    <source>
        <strain evidence="10">DSM 45237</strain>
    </source>
</reference>
<feature type="domain" description="ABC transmembrane type-1" evidence="8">
    <location>
        <begin position="77"/>
        <end position="267"/>
    </location>
</feature>
<evidence type="ECO:0000259" key="8">
    <source>
        <dbReference type="PROSITE" id="PS50928"/>
    </source>
</evidence>
<dbReference type="Pfam" id="PF00528">
    <property type="entry name" value="BPD_transp_1"/>
    <property type="match status" value="1"/>
</dbReference>
<dbReference type="InterPro" id="IPR035906">
    <property type="entry name" value="MetI-like_sf"/>
</dbReference>
<dbReference type="InterPro" id="IPR000515">
    <property type="entry name" value="MetI-like"/>
</dbReference>
<evidence type="ECO:0000256" key="3">
    <source>
        <dbReference type="ARBA" id="ARBA00022475"/>
    </source>
</evidence>
<keyword evidence="3" id="KW-1003">Cell membrane</keyword>
<gene>
    <name evidence="9" type="ORF">SAMN04488561_6874</name>
</gene>
<feature type="transmembrane region" description="Helical" evidence="7">
    <location>
        <begin position="148"/>
        <end position="168"/>
    </location>
</feature>
<comment type="similarity">
    <text evidence="7">Belongs to the binding-protein-dependent transport system permease family.</text>
</comment>
<keyword evidence="6 7" id="KW-0472">Membrane</keyword>
<comment type="subcellular location">
    <subcellularLocation>
        <location evidence="1 7">Cell membrane</location>
        <topology evidence="1 7">Multi-pass membrane protein</topology>
    </subcellularLocation>
</comment>
<dbReference type="InterPro" id="IPR050901">
    <property type="entry name" value="BP-dep_ABC_trans_perm"/>
</dbReference>
<dbReference type="Gene3D" id="1.10.3720.10">
    <property type="entry name" value="MetI-like"/>
    <property type="match status" value="1"/>
</dbReference>
<dbReference type="PANTHER" id="PTHR32243">
    <property type="entry name" value="MALTOSE TRANSPORT SYSTEM PERMEASE-RELATED"/>
    <property type="match status" value="1"/>
</dbReference>
<evidence type="ECO:0000256" key="1">
    <source>
        <dbReference type="ARBA" id="ARBA00004651"/>
    </source>
</evidence>
<dbReference type="GO" id="GO:0055085">
    <property type="term" value="P:transmembrane transport"/>
    <property type="evidence" value="ECO:0007669"/>
    <property type="project" value="InterPro"/>
</dbReference>
<proteinExistence type="inferred from homology"/>
<accession>A0A1H5PY57</accession>
<evidence type="ECO:0000256" key="4">
    <source>
        <dbReference type="ARBA" id="ARBA00022692"/>
    </source>
</evidence>
<keyword evidence="5 7" id="KW-1133">Transmembrane helix</keyword>
<evidence type="ECO:0000313" key="10">
    <source>
        <dbReference type="Proteomes" id="UP000181980"/>
    </source>
</evidence>
<organism evidence="9 10">
    <name type="scientific">Jiangella alba</name>
    <dbReference type="NCBI Taxonomy" id="561176"/>
    <lineage>
        <taxon>Bacteria</taxon>
        <taxon>Bacillati</taxon>
        <taxon>Actinomycetota</taxon>
        <taxon>Actinomycetes</taxon>
        <taxon>Jiangellales</taxon>
        <taxon>Jiangellaceae</taxon>
        <taxon>Jiangella</taxon>
    </lineage>
</organism>
<evidence type="ECO:0000256" key="5">
    <source>
        <dbReference type="ARBA" id="ARBA00022989"/>
    </source>
</evidence>
<dbReference type="STRING" id="561176.SAMN04488561_6874"/>
<dbReference type="GO" id="GO:0005886">
    <property type="term" value="C:plasma membrane"/>
    <property type="evidence" value="ECO:0007669"/>
    <property type="project" value="UniProtKB-SubCell"/>
</dbReference>
<dbReference type="CDD" id="cd06261">
    <property type="entry name" value="TM_PBP2"/>
    <property type="match status" value="1"/>
</dbReference>
<feature type="transmembrane region" description="Helical" evidence="7">
    <location>
        <begin position="189"/>
        <end position="214"/>
    </location>
</feature>
<feature type="transmembrane region" description="Helical" evidence="7">
    <location>
        <begin position="76"/>
        <end position="102"/>
    </location>
</feature>
<dbReference type="Proteomes" id="UP000181980">
    <property type="component" value="Unassembled WGS sequence"/>
</dbReference>
<dbReference type="PANTHER" id="PTHR32243:SF18">
    <property type="entry name" value="INNER MEMBRANE ABC TRANSPORTER PERMEASE PROTEIN YCJP"/>
    <property type="match status" value="1"/>
</dbReference>
<dbReference type="SUPFAM" id="SSF161098">
    <property type="entry name" value="MetI-like"/>
    <property type="match status" value="1"/>
</dbReference>
<keyword evidence="4 7" id="KW-0812">Transmembrane</keyword>
<name>A0A1H5PY57_9ACTN</name>
<feature type="transmembrane region" description="Helical" evidence="7">
    <location>
        <begin position="12"/>
        <end position="33"/>
    </location>
</feature>
<evidence type="ECO:0000256" key="6">
    <source>
        <dbReference type="ARBA" id="ARBA00023136"/>
    </source>
</evidence>
<keyword evidence="2 7" id="KW-0813">Transport</keyword>
<dbReference type="AlphaFoldDB" id="A0A1H5PY57"/>
<evidence type="ECO:0000256" key="7">
    <source>
        <dbReference type="RuleBase" id="RU363032"/>
    </source>
</evidence>
<dbReference type="PROSITE" id="PS50928">
    <property type="entry name" value="ABC_TM1"/>
    <property type="match status" value="1"/>
</dbReference>
<keyword evidence="10" id="KW-1185">Reference proteome</keyword>
<evidence type="ECO:0000313" key="9">
    <source>
        <dbReference type="EMBL" id="SEF18803.1"/>
    </source>
</evidence>
<protein>
    <submittedName>
        <fullName evidence="9">Carbohydrate ABC transporter membrane protein 2, CUT1 family</fullName>
    </submittedName>
</protein>
<feature type="transmembrane region" description="Helical" evidence="7">
    <location>
        <begin position="114"/>
        <end position="136"/>
    </location>
</feature>
<sequence>MRAAGSKAGFTIAFAALTVFLLFPLVWVLLMSFKGYGDVIDYPPKFLFGPTLENYREVLFGGGGGIESTSGEFSGYLLNSIIVSGGAVLLSLLVGVPAAYALSRNRIAGGDNLAFTFLSLRFAPELAVIIPLYAIFQQIRLYDSYLGLILAHQLITIPLVIWIVRTFLADVPVEVEEAAEIDGCGQWRVLLSVVAPIIRPGIASAGILAFVFSWNNLLMGLVLSGPNTRPVTVGILQAIGFDQVRWGWMAAAAMIAAVPGMIIAIYLQRHLVRGLTMGVGK</sequence>
<feature type="transmembrane region" description="Helical" evidence="7">
    <location>
        <begin position="246"/>
        <end position="267"/>
    </location>
</feature>
<dbReference type="EMBL" id="FNUC01000004">
    <property type="protein sequence ID" value="SEF18803.1"/>
    <property type="molecule type" value="Genomic_DNA"/>
</dbReference>
<evidence type="ECO:0000256" key="2">
    <source>
        <dbReference type="ARBA" id="ARBA00022448"/>
    </source>
</evidence>